<evidence type="ECO:0000256" key="1">
    <source>
        <dbReference type="ARBA" id="ARBA00008909"/>
    </source>
</evidence>
<evidence type="ECO:0000313" key="4">
    <source>
        <dbReference type="Proteomes" id="UP000003835"/>
    </source>
</evidence>
<evidence type="ECO:0000256" key="2">
    <source>
        <dbReference type="ARBA" id="ARBA00022705"/>
    </source>
</evidence>
<evidence type="ECO:0000313" key="3">
    <source>
        <dbReference type="EMBL" id="EDX73127.1"/>
    </source>
</evidence>
<dbReference type="Pfam" id="PF01446">
    <property type="entry name" value="Rep_1"/>
    <property type="match status" value="1"/>
</dbReference>
<keyword evidence="4" id="KW-1185">Reference proteome</keyword>
<dbReference type="HOGENOM" id="CLU_056002_0_0_3"/>
<name>B4VY68_9CYAN</name>
<proteinExistence type="inferred from homology"/>
<dbReference type="GO" id="GO:0006260">
    <property type="term" value="P:DNA replication"/>
    <property type="evidence" value="ECO:0007669"/>
    <property type="project" value="UniProtKB-KW"/>
</dbReference>
<reference evidence="3 4" key="1">
    <citation type="submission" date="2008-07" db="EMBL/GenBank/DDBJ databases">
        <authorList>
            <person name="Tandeau de Marsac N."/>
            <person name="Ferriera S."/>
            <person name="Johnson J."/>
            <person name="Kravitz S."/>
            <person name="Beeson K."/>
            <person name="Sutton G."/>
            <person name="Rogers Y.-H."/>
            <person name="Friedman R."/>
            <person name="Frazier M."/>
            <person name="Venter J.C."/>
        </authorList>
    </citation>
    <scope>NUCLEOTIDE SEQUENCE [LARGE SCALE GENOMIC DNA]</scope>
    <source>
        <strain evidence="3 4">PCC 7420</strain>
    </source>
</reference>
<dbReference type="AlphaFoldDB" id="B4VY68"/>
<organism evidence="3 4">
    <name type="scientific">Coleofasciculus chthonoplastes PCC 7420</name>
    <dbReference type="NCBI Taxonomy" id="118168"/>
    <lineage>
        <taxon>Bacteria</taxon>
        <taxon>Bacillati</taxon>
        <taxon>Cyanobacteriota</taxon>
        <taxon>Cyanophyceae</taxon>
        <taxon>Coleofasciculales</taxon>
        <taxon>Coleofasciculaceae</taxon>
        <taxon>Coleofasciculus</taxon>
    </lineage>
</organism>
<dbReference type="InterPro" id="IPR000989">
    <property type="entry name" value="Rep"/>
</dbReference>
<accession>B4VY68</accession>
<dbReference type="STRING" id="118168.MC7420_4374"/>
<dbReference type="GO" id="GO:0003677">
    <property type="term" value="F:DNA binding"/>
    <property type="evidence" value="ECO:0007669"/>
    <property type="project" value="InterPro"/>
</dbReference>
<dbReference type="eggNOG" id="COG5655">
    <property type="taxonomic scope" value="Bacteria"/>
</dbReference>
<comment type="similarity">
    <text evidence="1">Belongs to the Gram-positive plasmids replication protein type 1 family.</text>
</comment>
<dbReference type="EMBL" id="DS989859">
    <property type="protein sequence ID" value="EDX73127.1"/>
    <property type="molecule type" value="Genomic_DNA"/>
</dbReference>
<gene>
    <name evidence="3" type="ORF">MC7420_4374</name>
</gene>
<keyword evidence="2" id="KW-0235">DNA replication</keyword>
<dbReference type="Proteomes" id="UP000003835">
    <property type="component" value="Unassembled WGS sequence"/>
</dbReference>
<sequence>MDGLDELKRQSIKVSGFYAMSERDDFRSYAERILNCAEHLDFAMQNIQGDLVGFINNVHWCRCPRCPLCQWAKVGKWRAKFFQGLRRLYLENEVNVIFVTLTSRNCCIKGLRDELELMASAFNRLLSSLRRSGVVVGYIKALEVTWSLSQFGDTHPHYHVMFFLSGGRFPRWLLDDMEWSRMWARSLQVDYQPVCKAKFCRSGDLKSILELVKYCVKPSDLSSDPDWLYDLTDQLYKKRSLTVGGIVSQYVKQSMLDRIDCVGRSGDEQNQDGLPASLDWDYIGDRYILNLGVAV</sequence>
<protein>
    <submittedName>
        <fullName evidence="3">Replication protein</fullName>
    </submittedName>
</protein>